<evidence type="ECO:0000256" key="4">
    <source>
        <dbReference type="ARBA" id="ARBA00022448"/>
    </source>
</evidence>
<keyword evidence="4 12" id="KW-0813">Transport</keyword>
<protein>
    <recommendedName>
        <fullName evidence="3">Nucleoporin NUP35</fullName>
    </recommendedName>
    <alternativeName>
        <fullName evidence="11">35 kDa nucleoporin</fullName>
    </alternativeName>
    <alternativeName>
        <fullName evidence="10">Nucleoporin NUP53</fullName>
    </alternativeName>
</protein>
<dbReference type="FunFam" id="2.60.40.10:FF:000437">
    <property type="entry name" value="Beat-IIIc, isoform A"/>
    <property type="match status" value="1"/>
</dbReference>
<dbReference type="Proteomes" id="UP000250275">
    <property type="component" value="Unassembled WGS sequence"/>
</dbReference>
<evidence type="ECO:0000313" key="17">
    <source>
        <dbReference type="Proteomes" id="UP000250275"/>
    </source>
</evidence>
<sequence length="625" mass="68787">MGSPERMPFPVNHRTLLSRLVALSAFILHSGIVALRMTTVQIPQHVVLNETVRMQCNFNLDKEPLYSVKWYKDGHEFYRYVPRDVPTVQTFRVPGVNVNIQNSTEISVILNNVNLTSSGRYRCEVSAEAPFFQTVSDHADMTVVVLPDEGPRITGGRSRYQVGEVVRMNCTSAPSKPAALLTWFINGEPVNTQYLKGPHITAVDEKGLETAVLGLEFRVANKHFKLGDMKLKCLATIATVYLQSNEESVEGDERILKAPVMESRETRPQSHTRNNLINDTRDHCLCSYNTGEYLNRIHAKFTGHCLMEPMTLGSPVGSPVQIPGSPGTSAYLPSFLLGDTTMPAKINMSGPQDTPKQLHIGHSGLTSPLSHYGTPDYRTNRQKAVFGGSNTPNTSQIVTESHTGGPPTRGLFDTLETSPAGTPYLSATNQSAPCNQPRLVMNSMNNSIFNDVALISNTSESQGLLQWVTVFGFLPNDLNTVLAHISSRVRIVDKHPPPYSQSNWIHLKCASEQEAQRALACNGNIVSGSIMIGVIPCTDEGVVLGCDKENRSRMNGSIKCFSNLGRINQSPEYSTPRTPIRIQNARPLAAGYNQNLSSQSVRSPENVPQKSTGLVSKAMEYMFGW</sequence>
<evidence type="ECO:0000256" key="9">
    <source>
        <dbReference type="ARBA" id="ARBA00023242"/>
    </source>
</evidence>
<dbReference type="FunFam" id="3.30.70.330:FF:000095">
    <property type="entry name" value="Putative Nucleoporin NUP53"/>
    <property type="match status" value="1"/>
</dbReference>
<keyword evidence="5 12" id="KW-0509">mRNA transport</keyword>
<feature type="domain" description="Ig-like" evidence="14">
    <location>
        <begin position="49"/>
        <end position="136"/>
    </location>
</feature>
<dbReference type="Gene3D" id="2.60.40.10">
    <property type="entry name" value="Immunoglobulins"/>
    <property type="match status" value="2"/>
</dbReference>
<evidence type="ECO:0000256" key="11">
    <source>
        <dbReference type="ARBA" id="ARBA00030250"/>
    </source>
</evidence>
<evidence type="ECO:0000259" key="15">
    <source>
        <dbReference type="PROSITE" id="PS51472"/>
    </source>
</evidence>
<dbReference type="InterPro" id="IPR013783">
    <property type="entry name" value="Ig-like_fold"/>
</dbReference>
<dbReference type="InterPro" id="IPR036179">
    <property type="entry name" value="Ig-like_dom_sf"/>
</dbReference>
<feature type="compositionally biased region" description="Polar residues" evidence="13">
    <location>
        <begin position="388"/>
        <end position="402"/>
    </location>
</feature>
<dbReference type="PROSITE" id="PS50835">
    <property type="entry name" value="IG_LIKE"/>
    <property type="match status" value="2"/>
</dbReference>
<evidence type="ECO:0000256" key="1">
    <source>
        <dbReference type="ARBA" id="ARBA00004567"/>
    </source>
</evidence>
<dbReference type="Pfam" id="PF07686">
    <property type="entry name" value="V-set"/>
    <property type="match status" value="1"/>
</dbReference>
<name>A0A310SFI0_9HYME</name>
<dbReference type="GO" id="GO:0005643">
    <property type="term" value="C:nuclear pore"/>
    <property type="evidence" value="ECO:0007669"/>
    <property type="project" value="UniProtKB-SubCell"/>
</dbReference>
<dbReference type="InterPro" id="IPR007846">
    <property type="entry name" value="RRM_NUP35_dom"/>
</dbReference>
<dbReference type="OrthoDB" id="10015491at2759"/>
<gene>
    <name evidence="16" type="ORF">WN48_01811</name>
</gene>
<evidence type="ECO:0000256" key="10">
    <source>
        <dbReference type="ARBA" id="ARBA00029997"/>
    </source>
</evidence>
<feature type="domain" description="RRM Nup35-type" evidence="15">
    <location>
        <begin position="462"/>
        <end position="544"/>
    </location>
</feature>
<dbReference type="PANTHER" id="PTHR21261">
    <property type="entry name" value="BEAT PROTEIN"/>
    <property type="match status" value="1"/>
</dbReference>
<comment type="similarity">
    <text evidence="2">Belongs to the Nup35 family.</text>
</comment>
<keyword evidence="6" id="KW-0653">Protein transport</keyword>
<feature type="domain" description="Ig-like" evidence="14">
    <location>
        <begin position="151"/>
        <end position="250"/>
    </location>
</feature>
<evidence type="ECO:0000259" key="14">
    <source>
        <dbReference type="PROSITE" id="PS50835"/>
    </source>
</evidence>
<comment type="subcellular location">
    <subcellularLocation>
        <location evidence="1">Nucleus</location>
        <location evidence="1">Nuclear pore complex</location>
    </subcellularLocation>
</comment>
<proteinExistence type="inferred from homology"/>
<evidence type="ECO:0000256" key="3">
    <source>
        <dbReference type="ARBA" id="ARBA00016439"/>
    </source>
</evidence>
<dbReference type="GO" id="GO:0015031">
    <property type="term" value="P:protein transport"/>
    <property type="evidence" value="ECO:0007669"/>
    <property type="project" value="UniProtKB-KW"/>
</dbReference>
<keyword evidence="9 12" id="KW-0539">Nucleus</keyword>
<dbReference type="PROSITE" id="PS51472">
    <property type="entry name" value="RRM_NUP35"/>
    <property type="match status" value="1"/>
</dbReference>
<dbReference type="InterPro" id="IPR007110">
    <property type="entry name" value="Ig-like_dom"/>
</dbReference>
<evidence type="ECO:0000256" key="12">
    <source>
        <dbReference type="PROSITE-ProRule" id="PRU00804"/>
    </source>
</evidence>
<dbReference type="PANTHER" id="PTHR21261:SF15">
    <property type="entry name" value="BEATEN PATH IIIA, ISOFORM D-RELATED"/>
    <property type="match status" value="1"/>
</dbReference>
<evidence type="ECO:0000256" key="5">
    <source>
        <dbReference type="ARBA" id="ARBA00022816"/>
    </source>
</evidence>
<dbReference type="EMBL" id="KQ773583">
    <property type="protein sequence ID" value="OAD52370.1"/>
    <property type="molecule type" value="Genomic_DNA"/>
</dbReference>
<dbReference type="CDD" id="cd12441">
    <property type="entry name" value="RRM_Nup53_like"/>
    <property type="match status" value="1"/>
</dbReference>
<dbReference type="InterPro" id="IPR013106">
    <property type="entry name" value="Ig_V-set"/>
</dbReference>
<evidence type="ECO:0000256" key="13">
    <source>
        <dbReference type="SAM" id="MobiDB-lite"/>
    </source>
</evidence>
<keyword evidence="7" id="KW-0811">Translocation</keyword>
<reference evidence="16 17" key="1">
    <citation type="submission" date="2015-07" db="EMBL/GenBank/DDBJ databases">
        <title>The genome of Eufriesea mexicana.</title>
        <authorList>
            <person name="Pan H."/>
            <person name="Kapheim K."/>
        </authorList>
    </citation>
    <scope>NUCLEOTIDE SEQUENCE [LARGE SCALE GENOMIC DNA]</scope>
    <source>
        <strain evidence="16">0111107269</strain>
        <tissue evidence="16">Whole body</tissue>
    </source>
</reference>
<evidence type="ECO:0000256" key="6">
    <source>
        <dbReference type="ARBA" id="ARBA00022927"/>
    </source>
</evidence>
<evidence type="ECO:0000313" key="16">
    <source>
        <dbReference type="EMBL" id="OAD52370.1"/>
    </source>
</evidence>
<accession>A0A310SFI0</accession>
<dbReference type="GO" id="GO:0003676">
    <property type="term" value="F:nucleic acid binding"/>
    <property type="evidence" value="ECO:0007669"/>
    <property type="project" value="InterPro"/>
</dbReference>
<keyword evidence="8 12" id="KW-0906">Nuclear pore complex</keyword>
<dbReference type="InterPro" id="IPR012677">
    <property type="entry name" value="Nucleotide-bd_a/b_plait_sf"/>
</dbReference>
<keyword evidence="17" id="KW-1185">Reference proteome</keyword>
<evidence type="ECO:0000256" key="7">
    <source>
        <dbReference type="ARBA" id="ARBA00023010"/>
    </source>
</evidence>
<dbReference type="AlphaFoldDB" id="A0A310SFI0"/>
<dbReference type="SUPFAM" id="SSF48726">
    <property type="entry name" value="Immunoglobulin"/>
    <property type="match status" value="1"/>
</dbReference>
<feature type="region of interest" description="Disordered" evidence="13">
    <location>
        <begin position="387"/>
        <end position="406"/>
    </location>
</feature>
<dbReference type="InterPro" id="IPR003599">
    <property type="entry name" value="Ig_sub"/>
</dbReference>
<dbReference type="SMART" id="SM00409">
    <property type="entry name" value="IG"/>
    <property type="match status" value="1"/>
</dbReference>
<organism evidence="16 17">
    <name type="scientific">Eufriesea mexicana</name>
    <dbReference type="NCBI Taxonomy" id="516756"/>
    <lineage>
        <taxon>Eukaryota</taxon>
        <taxon>Metazoa</taxon>
        <taxon>Ecdysozoa</taxon>
        <taxon>Arthropoda</taxon>
        <taxon>Hexapoda</taxon>
        <taxon>Insecta</taxon>
        <taxon>Pterygota</taxon>
        <taxon>Neoptera</taxon>
        <taxon>Endopterygota</taxon>
        <taxon>Hymenoptera</taxon>
        <taxon>Apocrita</taxon>
        <taxon>Aculeata</taxon>
        <taxon>Apoidea</taxon>
        <taxon>Anthophila</taxon>
        <taxon>Apidae</taxon>
        <taxon>Eufriesea</taxon>
    </lineage>
</organism>
<evidence type="ECO:0000256" key="2">
    <source>
        <dbReference type="ARBA" id="ARBA00009454"/>
    </source>
</evidence>
<dbReference type="GO" id="GO:0051028">
    <property type="term" value="P:mRNA transport"/>
    <property type="evidence" value="ECO:0007669"/>
    <property type="project" value="UniProtKB-UniRule"/>
</dbReference>
<dbReference type="InterPro" id="IPR035979">
    <property type="entry name" value="RBD_domain_sf"/>
</dbReference>
<evidence type="ECO:0000256" key="8">
    <source>
        <dbReference type="ARBA" id="ARBA00023132"/>
    </source>
</evidence>
<dbReference type="SUPFAM" id="SSF54928">
    <property type="entry name" value="RNA-binding domain, RBD"/>
    <property type="match status" value="1"/>
</dbReference>
<dbReference type="Gene3D" id="3.30.70.330">
    <property type="match status" value="1"/>
</dbReference>
<dbReference type="Pfam" id="PF05172">
    <property type="entry name" value="RRM_Nup35"/>
    <property type="match status" value="1"/>
</dbReference>